<feature type="non-terminal residue" evidence="2">
    <location>
        <position position="144"/>
    </location>
</feature>
<accession>A0AA38PDH4</accession>
<dbReference type="PROSITE" id="PS50003">
    <property type="entry name" value="PH_DOMAIN"/>
    <property type="match status" value="1"/>
</dbReference>
<evidence type="ECO:0000313" key="2">
    <source>
        <dbReference type="EMBL" id="KAJ3840920.1"/>
    </source>
</evidence>
<dbReference type="EMBL" id="MU806059">
    <property type="protein sequence ID" value="KAJ3840920.1"/>
    <property type="molecule type" value="Genomic_DNA"/>
</dbReference>
<sequence>MRARTADDERRQRWAHAVHRVYKKQIQHYVGNPLPELDGARQIKVPHPESYDGSPDVEKFDAWLLALLRWMLIYRYGGPDYDAYRVSLVGLYLTGKAVEWYNDEVAGIHRTKEHWTFEEIIIGLFDRCVQSATVHLAMQRFEEV</sequence>
<name>A0AA38PDH4_9AGAR</name>
<evidence type="ECO:0000259" key="1">
    <source>
        <dbReference type="PROSITE" id="PS50003"/>
    </source>
</evidence>
<dbReference type="InterPro" id="IPR001849">
    <property type="entry name" value="PH_domain"/>
</dbReference>
<evidence type="ECO:0000313" key="3">
    <source>
        <dbReference type="Proteomes" id="UP001163846"/>
    </source>
</evidence>
<reference evidence="2" key="1">
    <citation type="submission" date="2022-08" db="EMBL/GenBank/DDBJ databases">
        <authorList>
            <consortium name="DOE Joint Genome Institute"/>
            <person name="Min B."/>
            <person name="Riley R."/>
            <person name="Sierra-Patev S."/>
            <person name="Naranjo-Ortiz M."/>
            <person name="Looney B."/>
            <person name="Konkel Z."/>
            <person name="Slot J.C."/>
            <person name="Sakamoto Y."/>
            <person name="Steenwyk J.L."/>
            <person name="Rokas A."/>
            <person name="Carro J."/>
            <person name="Camarero S."/>
            <person name="Ferreira P."/>
            <person name="Molpeceres G."/>
            <person name="Ruiz-Duenas F.J."/>
            <person name="Serrano A."/>
            <person name="Henrissat B."/>
            <person name="Drula E."/>
            <person name="Hughes K.W."/>
            <person name="Mata J.L."/>
            <person name="Ishikawa N.K."/>
            <person name="Vargas-Isla R."/>
            <person name="Ushijima S."/>
            <person name="Smith C.A."/>
            <person name="Ahrendt S."/>
            <person name="Andreopoulos W."/>
            <person name="He G."/>
            <person name="Labutti K."/>
            <person name="Lipzen A."/>
            <person name="Ng V."/>
            <person name="Sandor L."/>
            <person name="Barry K."/>
            <person name="Martinez A.T."/>
            <person name="Xiao Y."/>
            <person name="Gibbons J.G."/>
            <person name="Terashima K."/>
            <person name="Hibbett D.S."/>
            <person name="Grigoriev I.V."/>
        </authorList>
    </citation>
    <scope>NUCLEOTIDE SEQUENCE</scope>
    <source>
        <strain evidence="2">TFB9207</strain>
    </source>
</reference>
<organism evidence="2 3">
    <name type="scientific">Lentinula raphanica</name>
    <dbReference type="NCBI Taxonomy" id="153919"/>
    <lineage>
        <taxon>Eukaryota</taxon>
        <taxon>Fungi</taxon>
        <taxon>Dikarya</taxon>
        <taxon>Basidiomycota</taxon>
        <taxon>Agaricomycotina</taxon>
        <taxon>Agaricomycetes</taxon>
        <taxon>Agaricomycetidae</taxon>
        <taxon>Agaricales</taxon>
        <taxon>Marasmiineae</taxon>
        <taxon>Omphalotaceae</taxon>
        <taxon>Lentinula</taxon>
    </lineage>
</organism>
<comment type="caution">
    <text evidence="2">The sequence shown here is derived from an EMBL/GenBank/DDBJ whole genome shotgun (WGS) entry which is preliminary data.</text>
</comment>
<keyword evidence="3" id="KW-1185">Reference proteome</keyword>
<proteinExistence type="predicted"/>
<dbReference type="Proteomes" id="UP001163846">
    <property type="component" value="Unassembled WGS sequence"/>
</dbReference>
<gene>
    <name evidence="2" type="ORF">F5878DRAFT_532746</name>
</gene>
<dbReference type="AlphaFoldDB" id="A0AA38PDH4"/>
<feature type="domain" description="PH" evidence="1">
    <location>
        <begin position="1"/>
        <end position="23"/>
    </location>
</feature>
<protein>
    <recommendedName>
        <fullName evidence="1">PH domain-containing protein</fullName>
    </recommendedName>
</protein>